<name>A0ABQ9YRI1_9CRUS</name>
<evidence type="ECO:0000256" key="1">
    <source>
        <dbReference type="SAM" id="MobiDB-lite"/>
    </source>
</evidence>
<dbReference type="EMBL" id="JAOYFB010000001">
    <property type="protein sequence ID" value="KAK4003174.1"/>
    <property type="molecule type" value="Genomic_DNA"/>
</dbReference>
<evidence type="ECO:0000313" key="2">
    <source>
        <dbReference type="EMBL" id="KAK4003174.1"/>
    </source>
</evidence>
<comment type="caution">
    <text evidence="2">The sequence shown here is derived from an EMBL/GenBank/DDBJ whole genome shotgun (WGS) entry which is preliminary data.</text>
</comment>
<accession>A0ABQ9YRI1</accession>
<dbReference type="Proteomes" id="UP001234178">
    <property type="component" value="Unassembled WGS sequence"/>
</dbReference>
<organism evidence="2 3">
    <name type="scientific">Daphnia magna</name>
    <dbReference type="NCBI Taxonomy" id="35525"/>
    <lineage>
        <taxon>Eukaryota</taxon>
        <taxon>Metazoa</taxon>
        <taxon>Ecdysozoa</taxon>
        <taxon>Arthropoda</taxon>
        <taxon>Crustacea</taxon>
        <taxon>Branchiopoda</taxon>
        <taxon>Diplostraca</taxon>
        <taxon>Cladocera</taxon>
        <taxon>Anomopoda</taxon>
        <taxon>Daphniidae</taxon>
        <taxon>Daphnia</taxon>
    </lineage>
</organism>
<gene>
    <name evidence="2" type="ORF">OUZ56_004956</name>
</gene>
<sequence>MKKKDLYDWRFLTYQQAAYVKSSAYKLCILTRPSLFHRPVYSRLDLSTPKTPPSTYRRPLSQLRVGRDRKLA</sequence>
<proteinExistence type="predicted"/>
<protein>
    <submittedName>
        <fullName evidence="2">Uncharacterized protein</fullName>
    </submittedName>
</protein>
<evidence type="ECO:0000313" key="3">
    <source>
        <dbReference type="Proteomes" id="UP001234178"/>
    </source>
</evidence>
<keyword evidence="3" id="KW-1185">Reference proteome</keyword>
<reference evidence="2 3" key="1">
    <citation type="journal article" date="2023" name="Nucleic Acids Res.">
        <title>The hologenome of Daphnia magna reveals possible DNA methylation and microbiome-mediated evolution of the host genome.</title>
        <authorList>
            <person name="Chaturvedi A."/>
            <person name="Li X."/>
            <person name="Dhandapani V."/>
            <person name="Marshall H."/>
            <person name="Kissane S."/>
            <person name="Cuenca-Cambronero M."/>
            <person name="Asole G."/>
            <person name="Calvet F."/>
            <person name="Ruiz-Romero M."/>
            <person name="Marangio P."/>
            <person name="Guigo R."/>
            <person name="Rago D."/>
            <person name="Mirbahai L."/>
            <person name="Eastwood N."/>
            <person name="Colbourne J.K."/>
            <person name="Zhou J."/>
            <person name="Mallon E."/>
            <person name="Orsini L."/>
        </authorList>
    </citation>
    <scope>NUCLEOTIDE SEQUENCE [LARGE SCALE GENOMIC DNA]</scope>
    <source>
        <strain evidence="2">LRV0_1</strain>
    </source>
</reference>
<feature type="region of interest" description="Disordered" evidence="1">
    <location>
        <begin position="44"/>
        <end position="72"/>
    </location>
</feature>